<keyword evidence="3" id="KW-1185">Reference proteome</keyword>
<gene>
    <name evidence="2" type="ORF">PQR66_14350</name>
</gene>
<sequence>MKVCGSVHKETVAGEYLHTSQANVSSRIRGLESELDVLLFERIGLTGRTVTLTLKGRELLAHAERVALSEAPAPLVNAFVGACAA</sequence>
<proteinExistence type="predicted"/>
<evidence type="ECO:0000313" key="2">
    <source>
        <dbReference type="EMBL" id="MFL9884219.1"/>
    </source>
</evidence>
<feature type="domain" description="HTH lysR-type" evidence="1">
    <location>
        <begin position="1"/>
        <end position="53"/>
    </location>
</feature>
<dbReference type="Proteomes" id="UP001629249">
    <property type="component" value="Unassembled WGS sequence"/>
</dbReference>
<dbReference type="Pfam" id="PF00126">
    <property type="entry name" value="HTH_1"/>
    <property type="match status" value="1"/>
</dbReference>
<accession>A0ABW8ZQ17</accession>
<evidence type="ECO:0000259" key="1">
    <source>
        <dbReference type="PROSITE" id="PS50931"/>
    </source>
</evidence>
<dbReference type="InterPro" id="IPR050950">
    <property type="entry name" value="HTH-type_LysR_regulators"/>
</dbReference>
<dbReference type="InterPro" id="IPR036388">
    <property type="entry name" value="WH-like_DNA-bd_sf"/>
</dbReference>
<dbReference type="EMBL" id="JAQQFN010000009">
    <property type="protein sequence ID" value="MFL9884219.1"/>
    <property type="molecule type" value="Genomic_DNA"/>
</dbReference>
<dbReference type="Gene3D" id="1.10.10.10">
    <property type="entry name" value="Winged helix-like DNA-binding domain superfamily/Winged helix DNA-binding domain"/>
    <property type="match status" value="1"/>
</dbReference>
<dbReference type="InterPro" id="IPR000847">
    <property type="entry name" value="LysR_HTH_N"/>
</dbReference>
<dbReference type="RefSeq" id="WP_408328833.1">
    <property type="nucleotide sequence ID" value="NZ_JAQQFH010000007.1"/>
</dbReference>
<evidence type="ECO:0000313" key="3">
    <source>
        <dbReference type="Proteomes" id="UP001629249"/>
    </source>
</evidence>
<dbReference type="PROSITE" id="PS50931">
    <property type="entry name" value="HTH_LYSR"/>
    <property type="match status" value="1"/>
</dbReference>
<dbReference type="PANTHER" id="PTHR30419">
    <property type="entry name" value="HTH-TYPE TRANSCRIPTIONAL REGULATOR YBHD"/>
    <property type="match status" value="1"/>
</dbReference>
<reference evidence="2 3" key="1">
    <citation type="journal article" date="2024" name="Chem. Sci.">
        <title>Discovery of megapolipeptins by genome mining of a Burkholderiales bacteria collection.</title>
        <authorList>
            <person name="Paulo B.S."/>
            <person name="Recchia M.J.J."/>
            <person name="Lee S."/>
            <person name="Fergusson C.H."/>
            <person name="Romanowski S.B."/>
            <person name="Hernandez A."/>
            <person name="Krull N."/>
            <person name="Liu D.Y."/>
            <person name="Cavanagh H."/>
            <person name="Bos A."/>
            <person name="Gray C.A."/>
            <person name="Murphy B.T."/>
            <person name="Linington R.G."/>
            <person name="Eustaquio A.S."/>
        </authorList>
    </citation>
    <scope>NUCLEOTIDE SEQUENCE [LARGE SCALE GENOMIC DNA]</scope>
    <source>
        <strain evidence="2 3">RL16-012-BIC-B</strain>
    </source>
</reference>
<name>A0ABW8ZQ17_9BURK</name>
<protein>
    <submittedName>
        <fullName evidence="2">LysR family transcriptional regulator</fullName>
    </submittedName>
</protein>
<dbReference type="SUPFAM" id="SSF46785">
    <property type="entry name" value="Winged helix' DNA-binding domain"/>
    <property type="match status" value="1"/>
</dbReference>
<comment type="caution">
    <text evidence="2">The sequence shown here is derived from an EMBL/GenBank/DDBJ whole genome shotgun (WGS) entry which is preliminary data.</text>
</comment>
<organism evidence="2 3">
    <name type="scientific">Paraburkholderia agricolaris</name>
    <dbReference type="NCBI Taxonomy" id="2152888"/>
    <lineage>
        <taxon>Bacteria</taxon>
        <taxon>Pseudomonadati</taxon>
        <taxon>Pseudomonadota</taxon>
        <taxon>Betaproteobacteria</taxon>
        <taxon>Burkholderiales</taxon>
        <taxon>Burkholderiaceae</taxon>
        <taxon>Paraburkholderia</taxon>
    </lineage>
</organism>
<dbReference type="InterPro" id="IPR036390">
    <property type="entry name" value="WH_DNA-bd_sf"/>
</dbReference>